<dbReference type="GO" id="GO:0008233">
    <property type="term" value="F:peptidase activity"/>
    <property type="evidence" value="ECO:0007669"/>
    <property type="project" value="UniProtKB-KW"/>
</dbReference>
<dbReference type="AlphaFoldDB" id="A0A6M3JH49"/>
<reference evidence="1" key="1">
    <citation type="submission" date="2020-03" db="EMBL/GenBank/DDBJ databases">
        <title>The deep terrestrial virosphere.</title>
        <authorList>
            <person name="Holmfeldt K."/>
            <person name="Nilsson E."/>
            <person name="Simone D."/>
            <person name="Lopez-Fernandez M."/>
            <person name="Wu X."/>
            <person name="de Brujin I."/>
            <person name="Lundin D."/>
            <person name="Andersson A."/>
            <person name="Bertilsson S."/>
            <person name="Dopson M."/>
        </authorList>
    </citation>
    <scope>NUCLEOTIDE SEQUENCE</scope>
    <source>
        <strain evidence="1">MM415A04547</strain>
        <strain evidence="2">MM415B04499</strain>
    </source>
</reference>
<sequence>MKARILLSILVGMVLLMGYSPVWAQEEVSSKDQKKAAKAFECPYSHISDQDKCFKCHGIGKEFKVIKETPEDAWRDYPSCHVRVIDGIGYYDLNGEIGHGITGGLIQGFFRYLLKHEIKTAVIEIQSPGGSLFEGWRVKGYIEAAQAQGIKVETRVYSFAASAGFLIFMAGDTRTVAPTAELMWHELMTFSMFSLDTPSDKEDAARILRHLQDSANNWISERSGQDKDKLDAKIRKKELWVNGKEAVDMGFATGFIK</sequence>
<proteinExistence type="predicted"/>
<name>A0A6M3JH49_9ZZZZ</name>
<dbReference type="Gene3D" id="3.90.226.10">
    <property type="entry name" value="2-enoyl-CoA Hydratase, Chain A, domain 1"/>
    <property type="match status" value="1"/>
</dbReference>
<evidence type="ECO:0000313" key="1">
    <source>
        <dbReference type="EMBL" id="QJA69489.1"/>
    </source>
</evidence>
<dbReference type="EMBL" id="MT141710">
    <property type="protein sequence ID" value="QJA69489.1"/>
    <property type="molecule type" value="Genomic_DNA"/>
</dbReference>
<protein>
    <submittedName>
        <fullName evidence="1">Putative protease</fullName>
    </submittedName>
</protein>
<organism evidence="1">
    <name type="scientific">viral metagenome</name>
    <dbReference type="NCBI Taxonomy" id="1070528"/>
    <lineage>
        <taxon>unclassified sequences</taxon>
        <taxon>metagenomes</taxon>
        <taxon>organismal metagenomes</taxon>
    </lineage>
</organism>
<keyword evidence="1" id="KW-0378">Hydrolase</keyword>
<dbReference type="GO" id="GO:0006508">
    <property type="term" value="P:proteolysis"/>
    <property type="evidence" value="ECO:0007669"/>
    <property type="project" value="UniProtKB-KW"/>
</dbReference>
<accession>A0A6M3JH49</accession>
<dbReference type="InterPro" id="IPR029045">
    <property type="entry name" value="ClpP/crotonase-like_dom_sf"/>
</dbReference>
<dbReference type="Pfam" id="PF00574">
    <property type="entry name" value="CLP_protease"/>
    <property type="match status" value="1"/>
</dbReference>
<dbReference type="EMBL" id="MT143091">
    <property type="protein sequence ID" value="QJA92728.1"/>
    <property type="molecule type" value="Genomic_DNA"/>
</dbReference>
<dbReference type="InterPro" id="IPR023562">
    <property type="entry name" value="ClpP/TepA"/>
</dbReference>
<keyword evidence="1" id="KW-0645">Protease</keyword>
<evidence type="ECO:0000313" key="2">
    <source>
        <dbReference type="EMBL" id="QJA92728.1"/>
    </source>
</evidence>
<dbReference type="SUPFAM" id="SSF52096">
    <property type="entry name" value="ClpP/crotonase"/>
    <property type="match status" value="1"/>
</dbReference>
<gene>
    <name evidence="1" type="ORF">MM415A04547_0002</name>
    <name evidence="2" type="ORF">MM415B04499_0010</name>
</gene>